<dbReference type="AlphaFoldDB" id="A0A6C0G060"/>
<dbReference type="EMBL" id="CP048209">
    <property type="protein sequence ID" value="QHT61732.1"/>
    <property type="molecule type" value="Genomic_DNA"/>
</dbReference>
<protein>
    <submittedName>
        <fullName evidence="1">Group-specific protein</fullName>
    </submittedName>
</protein>
<name>A0A6C0G060_9BACL</name>
<dbReference type="Proteomes" id="UP000476064">
    <property type="component" value="Chromosome"/>
</dbReference>
<evidence type="ECO:0000313" key="2">
    <source>
        <dbReference type="Proteomes" id="UP000476064"/>
    </source>
</evidence>
<sequence>MISVSVDAAEAKAIIHKHIAELIKEVDAEKVFWDTGELKRRTCMSWETIQSQFFYDSRFPKFKLGGKWYFPTKATREFLLMWLHEQGGNELI</sequence>
<keyword evidence="2" id="KW-1185">Reference proteome</keyword>
<organism evidence="1 2">
    <name type="scientific">Paenibacillus lycopersici</name>
    <dbReference type="NCBI Taxonomy" id="2704462"/>
    <lineage>
        <taxon>Bacteria</taxon>
        <taxon>Bacillati</taxon>
        <taxon>Bacillota</taxon>
        <taxon>Bacilli</taxon>
        <taxon>Bacillales</taxon>
        <taxon>Paenibacillaceae</taxon>
        <taxon>Paenibacillus</taxon>
    </lineage>
</organism>
<dbReference type="KEGG" id="plyc:GXP70_18295"/>
<accession>A0A6C0G060</accession>
<reference evidence="1 2" key="1">
    <citation type="submission" date="2020-01" db="EMBL/GenBank/DDBJ databases">
        <title>Paenibacillus sp. nov., isolated from tomato rhizosphere.</title>
        <authorList>
            <person name="Weon H.-Y."/>
            <person name="Lee S.A."/>
        </authorList>
    </citation>
    <scope>NUCLEOTIDE SEQUENCE [LARGE SCALE GENOMIC DNA]</scope>
    <source>
        <strain evidence="1 2">12200R-189</strain>
    </source>
</reference>
<evidence type="ECO:0000313" key="1">
    <source>
        <dbReference type="EMBL" id="QHT61732.1"/>
    </source>
</evidence>
<gene>
    <name evidence="1" type="ORF">GXP70_18295</name>
</gene>
<dbReference type="RefSeq" id="WP_162358171.1">
    <property type="nucleotide sequence ID" value="NZ_CP048209.1"/>
</dbReference>
<proteinExistence type="predicted"/>